<evidence type="ECO:0000259" key="6">
    <source>
        <dbReference type="PROSITE" id="PS50865"/>
    </source>
</evidence>
<evidence type="ECO:0000256" key="3">
    <source>
        <dbReference type="ARBA" id="ARBA00022833"/>
    </source>
</evidence>
<dbReference type="InterPro" id="IPR002893">
    <property type="entry name" value="Znf_MYND"/>
</dbReference>
<dbReference type="OrthoDB" id="265717at2759"/>
<dbReference type="SUPFAM" id="SSF144232">
    <property type="entry name" value="HIT/MYND zinc finger-like"/>
    <property type="match status" value="1"/>
</dbReference>
<proteinExistence type="predicted"/>
<feature type="region of interest" description="Disordered" evidence="5">
    <location>
        <begin position="98"/>
        <end position="134"/>
    </location>
</feature>
<feature type="region of interest" description="Disordered" evidence="5">
    <location>
        <begin position="264"/>
        <end position="329"/>
    </location>
</feature>
<dbReference type="HOGENOM" id="CLU_696985_0_0_1"/>
<evidence type="ECO:0000256" key="1">
    <source>
        <dbReference type="ARBA" id="ARBA00022723"/>
    </source>
</evidence>
<evidence type="ECO:0000256" key="2">
    <source>
        <dbReference type="ARBA" id="ARBA00022771"/>
    </source>
</evidence>
<reference evidence="7 8" key="1">
    <citation type="journal article" date="2007" name="Science">
        <title>Sea anemone genome reveals ancestral eumetazoan gene repertoire and genomic organization.</title>
        <authorList>
            <person name="Putnam N.H."/>
            <person name="Srivastava M."/>
            <person name="Hellsten U."/>
            <person name="Dirks B."/>
            <person name="Chapman J."/>
            <person name="Salamov A."/>
            <person name="Terry A."/>
            <person name="Shapiro H."/>
            <person name="Lindquist E."/>
            <person name="Kapitonov V.V."/>
            <person name="Jurka J."/>
            <person name="Genikhovich G."/>
            <person name="Grigoriev I.V."/>
            <person name="Lucas S.M."/>
            <person name="Steele R.E."/>
            <person name="Finnerty J.R."/>
            <person name="Technau U."/>
            <person name="Martindale M.Q."/>
            <person name="Rokhsar D.S."/>
        </authorList>
    </citation>
    <scope>NUCLEOTIDE SEQUENCE [LARGE SCALE GENOMIC DNA]</scope>
    <source>
        <strain evidence="8">CH2 X CH6</strain>
    </source>
</reference>
<organism evidence="7 8">
    <name type="scientific">Nematostella vectensis</name>
    <name type="common">Starlet sea anemone</name>
    <dbReference type="NCBI Taxonomy" id="45351"/>
    <lineage>
        <taxon>Eukaryota</taxon>
        <taxon>Metazoa</taxon>
        <taxon>Cnidaria</taxon>
        <taxon>Anthozoa</taxon>
        <taxon>Hexacorallia</taxon>
        <taxon>Actiniaria</taxon>
        <taxon>Edwardsiidae</taxon>
        <taxon>Nematostella</taxon>
    </lineage>
</organism>
<dbReference type="Proteomes" id="UP000001593">
    <property type="component" value="Unassembled WGS sequence"/>
</dbReference>
<dbReference type="GO" id="GO:0008270">
    <property type="term" value="F:zinc ion binding"/>
    <property type="evidence" value="ECO:0007669"/>
    <property type="project" value="UniProtKB-KW"/>
</dbReference>
<dbReference type="PROSITE" id="PS01360">
    <property type="entry name" value="ZF_MYND_1"/>
    <property type="match status" value="1"/>
</dbReference>
<keyword evidence="2 4" id="KW-0863">Zinc-finger</keyword>
<sequence>MAVVRELQRKHEQELRQVRDRTRRETITQFVRDHSDYMRCVEDDIAVQPDQREKTCVPARNDVTEDDEQKEPICHAQMSLVNRLHDFRLVMSLPVLEGQGSREQPREAECRGDNQSEDTAAGKTEDAKEQEEISQDVRALVNMNESEEPGDDIDQSVEGLNAISQLEEAEYEISQSEEAVAAIRQSEEAEKGISHSEDVDEWIGHSNEVEDEVSKTLMDNCTATENDRISNDVHVFIPVTSLSPDSAEVLLDAMQNFGYQPEITEEQSDGMRDPGNQQESTEEQSDGMRNPGNKPESAEEQSDGMRNPGNQPESNEEQSDGMRNPGNQPEITEAAERKQIADAPNGLVLDCSWCKAHGFGMMACSGCMSKFYCNEICQERDWSLGHQFDCQYYSVD</sequence>
<dbReference type="EMBL" id="DS469833">
    <property type="protein sequence ID" value="EDO32323.1"/>
    <property type="molecule type" value="Genomic_DNA"/>
</dbReference>
<dbReference type="KEGG" id="nve:5503338"/>
<gene>
    <name evidence="7" type="ORF">NEMVEDRAFT_v1g218071</name>
</gene>
<dbReference type="Pfam" id="PF01753">
    <property type="entry name" value="zf-MYND"/>
    <property type="match status" value="1"/>
</dbReference>
<name>A7SVF1_NEMVE</name>
<keyword evidence="8" id="KW-1185">Reference proteome</keyword>
<protein>
    <recommendedName>
        <fullName evidence="6">MYND-type domain-containing protein</fullName>
    </recommendedName>
</protein>
<keyword evidence="1" id="KW-0479">Metal-binding</keyword>
<accession>A7SVF1</accession>
<evidence type="ECO:0000256" key="5">
    <source>
        <dbReference type="SAM" id="MobiDB-lite"/>
    </source>
</evidence>
<evidence type="ECO:0000313" key="7">
    <source>
        <dbReference type="EMBL" id="EDO32323.1"/>
    </source>
</evidence>
<evidence type="ECO:0000313" key="8">
    <source>
        <dbReference type="Proteomes" id="UP000001593"/>
    </source>
</evidence>
<dbReference type="Gene3D" id="6.10.140.2220">
    <property type="match status" value="1"/>
</dbReference>
<dbReference type="AlphaFoldDB" id="A7SVF1"/>
<dbReference type="PROSITE" id="PS50865">
    <property type="entry name" value="ZF_MYND_2"/>
    <property type="match status" value="1"/>
</dbReference>
<feature type="compositionally biased region" description="Basic and acidic residues" evidence="5">
    <location>
        <begin position="103"/>
        <end position="114"/>
    </location>
</feature>
<dbReference type="InParanoid" id="A7SVF1"/>
<keyword evidence="3" id="KW-0862">Zinc</keyword>
<evidence type="ECO:0000256" key="4">
    <source>
        <dbReference type="PROSITE-ProRule" id="PRU00134"/>
    </source>
</evidence>
<feature type="domain" description="MYND-type" evidence="6">
    <location>
        <begin position="351"/>
        <end position="390"/>
    </location>
</feature>